<sequence length="446" mass="49425">MSMPKSFASATVWTLDPRKLTRASFIDVPARGKLRVDLPSGTMRPVNVFDHAHPDYLIKGSYLAGFFYYHVPYPPHFLSGSIRFRCTRDGGPYAFVDGHNLPNRAGLPWGLDLPTLFQRPQFDDTWRRQLVLDGLLSEVQMAAARRLLAQNSNPAERPPFIHDITQPFIVDFTQGMRIAVLGPNTVLKASLYPPVAYTGAAVVCFEPTGDGSEALRARVVTPLPNYHIHSPYDPNWSPEPILTRYLQKFRHIPPLRAGDLLPHPFDPAVPWVWAHDEKQAAHSAALHCLFHPPMHFPSQFSPADDVIAGRIRIRPRQEGLLMSKLQQQVRDTPYTPTRTEISPLVAAEMSAGVERLVFRSPMPPSTASSTLSTGLPAPSTPVDVHMAAAVAQTLYFSSNHRQREVFLAQNKYILNKDELAKLNGDGERTGSPSGSTDVAAPTATNP</sequence>
<gene>
    <name evidence="2" type="ORF">B0H16DRAFT_970302</name>
</gene>
<evidence type="ECO:0000313" key="2">
    <source>
        <dbReference type="EMBL" id="KAJ7745673.1"/>
    </source>
</evidence>
<evidence type="ECO:0000256" key="1">
    <source>
        <dbReference type="SAM" id="MobiDB-lite"/>
    </source>
</evidence>
<name>A0AAD7IL17_9AGAR</name>
<protein>
    <submittedName>
        <fullName evidence="2">Uncharacterized protein</fullName>
    </submittedName>
</protein>
<accession>A0AAD7IL17</accession>
<feature type="region of interest" description="Disordered" evidence="1">
    <location>
        <begin position="422"/>
        <end position="446"/>
    </location>
</feature>
<feature type="compositionally biased region" description="Polar residues" evidence="1">
    <location>
        <begin position="430"/>
        <end position="446"/>
    </location>
</feature>
<organism evidence="2 3">
    <name type="scientific">Mycena metata</name>
    <dbReference type="NCBI Taxonomy" id="1033252"/>
    <lineage>
        <taxon>Eukaryota</taxon>
        <taxon>Fungi</taxon>
        <taxon>Dikarya</taxon>
        <taxon>Basidiomycota</taxon>
        <taxon>Agaricomycotina</taxon>
        <taxon>Agaricomycetes</taxon>
        <taxon>Agaricomycetidae</taxon>
        <taxon>Agaricales</taxon>
        <taxon>Marasmiineae</taxon>
        <taxon>Mycenaceae</taxon>
        <taxon>Mycena</taxon>
    </lineage>
</organism>
<dbReference type="Proteomes" id="UP001215598">
    <property type="component" value="Unassembled WGS sequence"/>
</dbReference>
<keyword evidence="3" id="KW-1185">Reference proteome</keyword>
<feature type="non-terminal residue" evidence="2">
    <location>
        <position position="446"/>
    </location>
</feature>
<evidence type="ECO:0000313" key="3">
    <source>
        <dbReference type="Proteomes" id="UP001215598"/>
    </source>
</evidence>
<reference evidence="2" key="1">
    <citation type="submission" date="2023-03" db="EMBL/GenBank/DDBJ databases">
        <title>Massive genome expansion in bonnet fungi (Mycena s.s.) driven by repeated elements and novel gene families across ecological guilds.</title>
        <authorList>
            <consortium name="Lawrence Berkeley National Laboratory"/>
            <person name="Harder C.B."/>
            <person name="Miyauchi S."/>
            <person name="Viragh M."/>
            <person name="Kuo A."/>
            <person name="Thoen E."/>
            <person name="Andreopoulos B."/>
            <person name="Lu D."/>
            <person name="Skrede I."/>
            <person name="Drula E."/>
            <person name="Henrissat B."/>
            <person name="Morin E."/>
            <person name="Kohler A."/>
            <person name="Barry K."/>
            <person name="LaButti K."/>
            <person name="Morin E."/>
            <person name="Salamov A."/>
            <person name="Lipzen A."/>
            <person name="Mereny Z."/>
            <person name="Hegedus B."/>
            <person name="Baldrian P."/>
            <person name="Stursova M."/>
            <person name="Weitz H."/>
            <person name="Taylor A."/>
            <person name="Grigoriev I.V."/>
            <person name="Nagy L.G."/>
            <person name="Martin F."/>
            <person name="Kauserud H."/>
        </authorList>
    </citation>
    <scope>NUCLEOTIDE SEQUENCE</scope>
    <source>
        <strain evidence="2">CBHHK182m</strain>
    </source>
</reference>
<dbReference type="AlphaFoldDB" id="A0AAD7IL17"/>
<dbReference type="EMBL" id="JARKIB010000082">
    <property type="protein sequence ID" value="KAJ7745673.1"/>
    <property type="molecule type" value="Genomic_DNA"/>
</dbReference>
<comment type="caution">
    <text evidence="2">The sequence shown here is derived from an EMBL/GenBank/DDBJ whole genome shotgun (WGS) entry which is preliminary data.</text>
</comment>
<proteinExistence type="predicted"/>